<feature type="chain" id="PRO_5033047657" description="Venom protein" evidence="2">
    <location>
        <begin position="17"/>
        <end position="999"/>
    </location>
</feature>
<feature type="region of interest" description="Disordered" evidence="1">
    <location>
        <begin position="259"/>
        <end position="420"/>
    </location>
</feature>
<feature type="region of interest" description="Disordered" evidence="1">
    <location>
        <begin position="145"/>
        <end position="172"/>
    </location>
</feature>
<feature type="compositionally biased region" description="Low complexity" evidence="1">
    <location>
        <begin position="259"/>
        <end position="298"/>
    </location>
</feature>
<keyword evidence="4" id="KW-1185">Reference proteome</keyword>
<reference evidence="3 4" key="1">
    <citation type="submission" date="2020-08" db="EMBL/GenBank/DDBJ databases">
        <title>Aphidius gifuensis genome sequencing and assembly.</title>
        <authorList>
            <person name="Du Z."/>
        </authorList>
    </citation>
    <scope>NUCLEOTIDE SEQUENCE [LARGE SCALE GENOMIC DNA]</scope>
    <source>
        <strain evidence="3">YNYX2018</strain>
        <tissue evidence="3">Adults</tissue>
    </source>
</reference>
<evidence type="ECO:0000256" key="1">
    <source>
        <dbReference type="SAM" id="MobiDB-lite"/>
    </source>
</evidence>
<evidence type="ECO:0000313" key="3">
    <source>
        <dbReference type="EMBL" id="KAF7992390.1"/>
    </source>
</evidence>
<dbReference type="EMBL" id="JACMRX010000003">
    <property type="protein sequence ID" value="KAF7992390.1"/>
    <property type="molecule type" value="Genomic_DNA"/>
</dbReference>
<proteinExistence type="predicted"/>
<gene>
    <name evidence="3" type="ORF">HCN44_001715</name>
</gene>
<feature type="compositionally biased region" description="Low complexity" evidence="1">
    <location>
        <begin position="313"/>
        <end position="411"/>
    </location>
</feature>
<feature type="region of interest" description="Disordered" evidence="1">
    <location>
        <begin position="559"/>
        <end position="613"/>
    </location>
</feature>
<name>A0A835CTJ0_APHGI</name>
<keyword evidence="2" id="KW-0732">Signal</keyword>
<feature type="signal peptide" evidence="2">
    <location>
        <begin position="1"/>
        <end position="16"/>
    </location>
</feature>
<accession>A0A835CTJ0</accession>
<protein>
    <recommendedName>
        <fullName evidence="5">Venom protein</fullName>
    </recommendedName>
</protein>
<evidence type="ECO:0000313" key="4">
    <source>
        <dbReference type="Proteomes" id="UP000639338"/>
    </source>
</evidence>
<dbReference type="OrthoDB" id="8192746at2759"/>
<evidence type="ECO:0000256" key="2">
    <source>
        <dbReference type="SAM" id="SignalP"/>
    </source>
</evidence>
<comment type="caution">
    <text evidence="3">The sequence shown here is derived from an EMBL/GenBank/DDBJ whole genome shotgun (WGS) entry which is preliminary data.</text>
</comment>
<evidence type="ECO:0008006" key="5">
    <source>
        <dbReference type="Google" id="ProtNLM"/>
    </source>
</evidence>
<organism evidence="3 4">
    <name type="scientific">Aphidius gifuensis</name>
    <name type="common">Parasitoid wasp</name>
    <dbReference type="NCBI Taxonomy" id="684658"/>
    <lineage>
        <taxon>Eukaryota</taxon>
        <taxon>Metazoa</taxon>
        <taxon>Ecdysozoa</taxon>
        <taxon>Arthropoda</taxon>
        <taxon>Hexapoda</taxon>
        <taxon>Insecta</taxon>
        <taxon>Pterygota</taxon>
        <taxon>Neoptera</taxon>
        <taxon>Endopterygota</taxon>
        <taxon>Hymenoptera</taxon>
        <taxon>Apocrita</taxon>
        <taxon>Ichneumonoidea</taxon>
        <taxon>Braconidae</taxon>
        <taxon>Aphidiinae</taxon>
        <taxon>Aphidius</taxon>
    </lineage>
</organism>
<dbReference type="AlphaFoldDB" id="A0A835CTJ0"/>
<feature type="compositionally biased region" description="Polar residues" evidence="1">
    <location>
        <begin position="152"/>
        <end position="171"/>
    </location>
</feature>
<sequence length="999" mass="110564">MIFLLCFLTILNLGRCLDQVPTRFEIETSINRTIDEVERLIKTEPSLPRLSRSQIVDILHNITSTDMDSYEESIQKARTDYKKALMVVLPYNSKDSQGDDLNDLYTKPPMVQLIHDSEIMLPFASIQEEPIDRNSASEESIDNLISKKYPDDNNNQFKSSNNEYKNRQPAQSEYPEKFSFNLENFNSFKSKSSTVKPKVDIVYSTSVLDDSTTAKSINKIQTTRRSIDEGFRPTMPTTVSTNILSSDQWTYYAPPVTSKVTSTTPKIQTTRMTTTRRPVSSSSTVSAAAIITTTTTTTKSRRRPVTGNRHFITSSTTVSPTTSTSSTTTSQAPSTTTTTRRPRTSRTTVSSMTTTTAAPSTTTTTTTTTTRRPRTSSTTTVSPMTTTRQPTTTSTTTWQPPTTSSQPPASRKPSQIRNKPTYFLPTVISKTLDEEINSPFKKIPATRKPQVVKYDMSGIEFVEANPTHIPSLKNSNNNNFLPPFKKIPTPTTTSEPEAITFDMSNVAMIMEEEKPRRPVYVTPMATAPTIKDTPQPTATIPKIPQSMRKEVESLLATLGLRSSKDSNESKSSTLSNEINTEKDSIIQDSSNIIPGYTPSLDDAKNNSPSIAAQNTFNNIPNDLQNNVNNFTPDVQLLFKKFGLQIPSEYSDKSSLKTTTTTTVKPTYRSTPTKNSWNIFKPLPTSEVKDESMKDFLAKFGLGVPETRQEKALKKFNKSSVNNERSVIDAVPNNMRDILENIGLIGPRIVTKPKIKITSSTTTTTTTTTETPEKLHVFKPHESLLGDEKQRDKINELLDTVKLVQEGKADVADVRKVANELLNNTKSLNDDPDLLALEKILNNYDGEMKNQVKRQKYQMMADSMDMASSEAEMSIVPAPSKDVSNTTDKNMLDILTTPTDSIGTAAAVDAKVVNSEVGTLTTSTMSTPTEGPNIDDLADSFGGSTAEPDPVLPTPKKSGLYFLVDWNSFLEVGEDGKDKVNLRFAPKVGDKSRFVPVSVP</sequence>
<dbReference type="Proteomes" id="UP000639338">
    <property type="component" value="Unassembled WGS sequence"/>
</dbReference>